<evidence type="ECO:0000256" key="8">
    <source>
        <dbReference type="SAM" id="MobiDB-lite"/>
    </source>
</evidence>
<gene>
    <name evidence="10" type="primary">KIF21B</name>
    <name evidence="10" type="ORF">HK100_010054</name>
</gene>
<feature type="region of interest" description="Disordered" evidence="8">
    <location>
        <begin position="288"/>
        <end position="309"/>
    </location>
</feature>
<dbReference type="InterPro" id="IPR019821">
    <property type="entry name" value="Kinesin_motor_CS"/>
</dbReference>
<reference evidence="10" key="1">
    <citation type="submission" date="2020-05" db="EMBL/GenBank/DDBJ databases">
        <title>Phylogenomic resolution of chytrid fungi.</title>
        <authorList>
            <person name="Stajich J.E."/>
            <person name="Amses K."/>
            <person name="Simmons R."/>
            <person name="Seto K."/>
            <person name="Myers J."/>
            <person name="Bonds A."/>
            <person name="Quandt C.A."/>
            <person name="Barry K."/>
            <person name="Liu P."/>
            <person name="Grigoriev I."/>
            <person name="Longcore J.E."/>
            <person name="James T.Y."/>
        </authorList>
    </citation>
    <scope>NUCLEOTIDE SEQUENCE</scope>
    <source>
        <strain evidence="10">JEL0513</strain>
    </source>
</reference>
<dbReference type="GO" id="GO:0005524">
    <property type="term" value="F:ATP binding"/>
    <property type="evidence" value="ECO:0007669"/>
    <property type="project" value="UniProtKB-UniRule"/>
</dbReference>
<dbReference type="InterPro" id="IPR027640">
    <property type="entry name" value="Kinesin-like_fam"/>
</dbReference>
<dbReference type="InterPro" id="IPR001752">
    <property type="entry name" value="Kinesin_motor_dom"/>
</dbReference>
<feature type="domain" description="Kinesin motor" evidence="9">
    <location>
        <begin position="34"/>
        <end position="420"/>
    </location>
</feature>
<dbReference type="Proteomes" id="UP001211907">
    <property type="component" value="Unassembled WGS sequence"/>
</dbReference>
<keyword evidence="2" id="KW-0963">Cytoplasm</keyword>
<dbReference type="Pfam" id="PF25764">
    <property type="entry name" value="KIF21A_4th"/>
    <property type="match status" value="1"/>
</dbReference>
<evidence type="ECO:0000256" key="2">
    <source>
        <dbReference type="ARBA" id="ARBA00022490"/>
    </source>
</evidence>
<evidence type="ECO:0000256" key="7">
    <source>
        <dbReference type="SAM" id="Coils"/>
    </source>
</evidence>
<dbReference type="GO" id="GO:0007052">
    <property type="term" value="P:mitotic spindle organization"/>
    <property type="evidence" value="ECO:0007669"/>
    <property type="project" value="TreeGrafter"/>
</dbReference>
<dbReference type="GO" id="GO:0007018">
    <property type="term" value="P:microtubule-based movement"/>
    <property type="evidence" value="ECO:0007669"/>
    <property type="project" value="InterPro"/>
</dbReference>
<keyword evidence="5 7" id="KW-0175">Coiled coil</keyword>
<evidence type="ECO:0000313" key="11">
    <source>
        <dbReference type="Proteomes" id="UP001211907"/>
    </source>
</evidence>
<keyword evidence="11" id="KW-1185">Reference proteome</keyword>
<accession>A0AAD5T8U9</accession>
<dbReference type="AlphaFoldDB" id="A0AAD5T8U9"/>
<dbReference type="SMART" id="SM00129">
    <property type="entry name" value="KISc"/>
    <property type="match status" value="1"/>
</dbReference>
<evidence type="ECO:0000256" key="1">
    <source>
        <dbReference type="ARBA" id="ARBA00004496"/>
    </source>
</evidence>
<keyword evidence="3 6" id="KW-0547">Nucleotide-binding</keyword>
<comment type="subcellular location">
    <subcellularLocation>
        <location evidence="1">Cytoplasm</location>
    </subcellularLocation>
</comment>
<evidence type="ECO:0000313" key="10">
    <source>
        <dbReference type="EMBL" id="KAJ3126840.1"/>
    </source>
</evidence>
<dbReference type="PROSITE" id="PS50067">
    <property type="entry name" value="KINESIN_MOTOR_2"/>
    <property type="match status" value="1"/>
</dbReference>
<protein>
    <submittedName>
        <fullName evidence="10">Kinesin-like protein kif21b</fullName>
    </submittedName>
</protein>
<feature type="binding site" evidence="6">
    <location>
        <begin position="128"/>
        <end position="135"/>
    </location>
    <ligand>
        <name>ATP</name>
        <dbReference type="ChEBI" id="CHEBI:30616"/>
    </ligand>
</feature>
<proteinExistence type="inferred from homology"/>
<evidence type="ECO:0000256" key="4">
    <source>
        <dbReference type="ARBA" id="ARBA00022840"/>
    </source>
</evidence>
<dbReference type="GO" id="GO:0008017">
    <property type="term" value="F:microtubule binding"/>
    <property type="evidence" value="ECO:0007669"/>
    <property type="project" value="InterPro"/>
</dbReference>
<dbReference type="GO" id="GO:0003777">
    <property type="term" value="F:microtubule motor activity"/>
    <property type="evidence" value="ECO:0007669"/>
    <property type="project" value="InterPro"/>
</dbReference>
<dbReference type="InterPro" id="IPR027417">
    <property type="entry name" value="P-loop_NTPase"/>
</dbReference>
<dbReference type="PANTHER" id="PTHR47969">
    <property type="entry name" value="CHROMOSOME-ASSOCIATED KINESIN KIF4A-RELATED"/>
    <property type="match status" value="1"/>
</dbReference>
<keyword evidence="6" id="KW-0505">Motor protein</keyword>
<dbReference type="InterPro" id="IPR036961">
    <property type="entry name" value="Kinesin_motor_dom_sf"/>
</dbReference>
<comment type="caution">
    <text evidence="10">The sequence shown here is derived from an EMBL/GenBank/DDBJ whole genome shotgun (WGS) entry which is preliminary data.</text>
</comment>
<dbReference type="GO" id="GO:0005737">
    <property type="term" value="C:cytoplasm"/>
    <property type="evidence" value="ECO:0007669"/>
    <property type="project" value="UniProtKB-SubCell"/>
</dbReference>
<organism evidence="10 11">
    <name type="scientific">Physocladia obscura</name>
    <dbReference type="NCBI Taxonomy" id="109957"/>
    <lineage>
        <taxon>Eukaryota</taxon>
        <taxon>Fungi</taxon>
        <taxon>Fungi incertae sedis</taxon>
        <taxon>Chytridiomycota</taxon>
        <taxon>Chytridiomycota incertae sedis</taxon>
        <taxon>Chytridiomycetes</taxon>
        <taxon>Chytridiales</taxon>
        <taxon>Chytriomycetaceae</taxon>
        <taxon>Physocladia</taxon>
    </lineage>
</organism>
<feature type="coiled-coil region" evidence="7">
    <location>
        <begin position="881"/>
        <end position="977"/>
    </location>
</feature>
<evidence type="ECO:0000256" key="5">
    <source>
        <dbReference type="ARBA" id="ARBA00023054"/>
    </source>
</evidence>
<dbReference type="GO" id="GO:0051231">
    <property type="term" value="P:spindle elongation"/>
    <property type="evidence" value="ECO:0007669"/>
    <property type="project" value="TreeGrafter"/>
</dbReference>
<keyword evidence="4 6" id="KW-0067">ATP-binding</keyword>
<dbReference type="SUPFAM" id="SSF52540">
    <property type="entry name" value="P-loop containing nucleoside triphosphate hydrolases"/>
    <property type="match status" value="1"/>
</dbReference>
<comment type="similarity">
    <text evidence="6">Belongs to the TRAFAC class myosin-kinesin ATPase superfamily. Kinesin family.</text>
</comment>
<evidence type="ECO:0000256" key="6">
    <source>
        <dbReference type="PROSITE-ProRule" id="PRU00283"/>
    </source>
</evidence>
<evidence type="ECO:0000256" key="3">
    <source>
        <dbReference type="ARBA" id="ARBA00022741"/>
    </source>
</evidence>
<evidence type="ECO:0000259" key="9">
    <source>
        <dbReference type="PROSITE" id="PS50067"/>
    </source>
</evidence>
<dbReference type="EMBL" id="JADGJH010000539">
    <property type="protein sequence ID" value="KAJ3126840.1"/>
    <property type="molecule type" value="Genomic_DNA"/>
</dbReference>
<dbReference type="PROSITE" id="PS51257">
    <property type="entry name" value="PROKAR_LIPOPROTEIN"/>
    <property type="match status" value="1"/>
</dbReference>
<dbReference type="GO" id="GO:0005875">
    <property type="term" value="C:microtubule associated complex"/>
    <property type="evidence" value="ECO:0007669"/>
    <property type="project" value="TreeGrafter"/>
</dbReference>
<name>A0AAD5T8U9_9FUNG</name>
<dbReference type="Pfam" id="PF00225">
    <property type="entry name" value="Kinesin"/>
    <property type="match status" value="1"/>
</dbReference>
<sequence length="1002" mass="110774">METERVSCVGASTTIPASNIIAANSIGSAGVSSCVRVAVRLRPLSAKELLDGGGAPVVDAQPSQNAVIVRAADPLQPHASGHPAAARIFLFDDVYAPSDSQEAVYTRSVKPLVDCFLSGFNATTLAYGQTGSGKTWTMGTGLEASSLPQELQGIVPRAIADIFSSLALKKQQPTFSFSVHVSFLELYNEDFIDLLNPRPRSAASSSSAASFAPTIREDAHGNIIWTNVREEPVSSPKELLSCLQRGSLCRSTGSTDMNASSSRSHAIFSIILKQNITEEFFTQNSASNIPDASRHADSPFLEPNPKQTTQKSLVSKFHFVDLAGSERLKRTNAEGDRKREGISINVGLLALGNVISALGDESRSSTTTHVPYRDSKLTRLLQDSLGGNSRTLMIACASPSESSFGETVSTLTYANRARNIKNKAIVNEEVGAGINAAAEREIRKLRTLVADLRDEIMSLRGGASLFGSGLNSRPSSVAGFNHTSESVSEAIAAHERDFQLHLQGERELAVQLEAAKTETQMARFTGDRFGFKCGRLMDRMNVLLEELNSVTTERDAAKIELAQWRSGKLRFCDSTRDNIKVSVASIDIKACEINSPSFELSAEMITNYNNTISELKFKLSETNDKLAWYNEVVTSFNSEESRREKILLNFNSLPGNIEEVPSPKMVRTLKTEGATSQEVSHQRKLWRALQDDPDVGQALSPTKSSKFAVPEPETVGKVRLFGLPKDTSNTFLPSHLINDTIDEEEEYEDIEDGNESEDAHSMYIDDVNISTVDDAGDEMDESKQLNQDKSVKSSTFSQEDRSSDIFMLIHRLQSDIAQHQALIDQQMKREQAYQAFKEAYESKLTVLQSQLNSVCHERDEAMKKMKTGAGSKEKPGTAAIKQRFDEQKRKLEAQIQEFKRKIAEKAKDNAQSRNEGLTKQLMQTIDSLKAEKFKALKELKKESTKIRDMKTSKEREIARLKKREKAATELAKKLERSNQLQASKLKSKLYNLKIIKKKKKKK</sequence>
<dbReference type="PANTHER" id="PTHR47969:SF15">
    <property type="entry name" value="CHROMOSOME-ASSOCIATED KINESIN KIF4A-RELATED"/>
    <property type="match status" value="1"/>
</dbReference>
<dbReference type="Gene3D" id="3.40.850.10">
    <property type="entry name" value="Kinesin motor domain"/>
    <property type="match status" value="1"/>
</dbReference>
<dbReference type="PROSITE" id="PS00411">
    <property type="entry name" value="KINESIN_MOTOR_1"/>
    <property type="match status" value="1"/>
</dbReference>
<dbReference type="PRINTS" id="PR00380">
    <property type="entry name" value="KINESINHEAVY"/>
</dbReference>